<sequence>MPSSDDEDDLLDALALRAPGLTWTFRLQGTEIVWMWQRSSSPPVHSLEPMRRIVSSTFSRHIPVTAHSMTNGASVHLESGLEHDLFRRLDRDPRVAWMVSQPFRLAWRGLPGRHTPDLLTVDVEGRVTIWDVRAPEKQDDEFRAQSRITEHACAAVGWRYEVFGEMAQAERLNLMWLNGFRREPSWLQFHERQIVDLVSGHEATLGALFDADDGCGELKSSVWHMVWKGALSIDTTCQWGLDTSVRLSVEVLR</sequence>
<dbReference type="Proteomes" id="UP000182915">
    <property type="component" value="Chromosome I"/>
</dbReference>
<accession>A0A1H6J6R2</accession>
<dbReference type="InterPro" id="IPR048000">
    <property type="entry name" value="TnsA-like"/>
</dbReference>
<dbReference type="AlphaFoldDB" id="A0A1H6J6R2"/>
<dbReference type="EMBL" id="LT629971">
    <property type="protein sequence ID" value="SEH55231.1"/>
    <property type="molecule type" value="Genomic_DNA"/>
</dbReference>
<dbReference type="STRING" id="370526.SAMN04489835_1328"/>
<gene>
    <name evidence="1" type="ORF">SAMN04489835_1328</name>
</gene>
<dbReference type="NCBIfam" id="NF033179">
    <property type="entry name" value="TnsA_like_Actin"/>
    <property type="match status" value="1"/>
</dbReference>
<evidence type="ECO:0000313" key="2">
    <source>
        <dbReference type="Proteomes" id="UP000182915"/>
    </source>
</evidence>
<reference evidence="2" key="1">
    <citation type="submission" date="2016-10" db="EMBL/GenBank/DDBJ databases">
        <authorList>
            <person name="Varghese N."/>
            <person name="Submissions S."/>
        </authorList>
    </citation>
    <scope>NUCLEOTIDE SEQUENCE [LARGE SCALE GENOMIC DNA]</scope>
    <source>
        <strain evidence="2">DSM 45405</strain>
    </source>
</reference>
<proteinExistence type="predicted"/>
<evidence type="ECO:0000313" key="1">
    <source>
        <dbReference type="EMBL" id="SEH55231.1"/>
    </source>
</evidence>
<keyword evidence="2" id="KW-1185">Reference proteome</keyword>
<dbReference type="RefSeq" id="WP_083406483.1">
    <property type="nucleotide sequence ID" value="NZ_LT629971.1"/>
</dbReference>
<organism evidence="1 2">
    <name type="scientific">Mycolicibacterium rutilum</name>
    <name type="common">Mycobacterium rutilum</name>
    <dbReference type="NCBI Taxonomy" id="370526"/>
    <lineage>
        <taxon>Bacteria</taxon>
        <taxon>Bacillati</taxon>
        <taxon>Actinomycetota</taxon>
        <taxon>Actinomycetes</taxon>
        <taxon>Mycobacteriales</taxon>
        <taxon>Mycobacteriaceae</taxon>
        <taxon>Mycolicibacterium</taxon>
    </lineage>
</organism>
<dbReference type="OrthoDB" id="3403133at2"/>
<name>A0A1H6J6R2_MYCRU</name>
<evidence type="ECO:0008006" key="3">
    <source>
        <dbReference type="Google" id="ProtNLM"/>
    </source>
</evidence>
<protein>
    <recommendedName>
        <fullName evidence="3">TnsA-like heteromeric transposase endonuclease subunit</fullName>
    </recommendedName>
</protein>